<evidence type="ECO:0000313" key="9">
    <source>
        <dbReference type="Proteomes" id="UP000805614"/>
    </source>
</evidence>
<dbReference type="EMBL" id="JABVEC010000055">
    <property type="protein sequence ID" value="MBC6471049.1"/>
    <property type="molecule type" value="Genomic_DNA"/>
</dbReference>
<organism evidence="8 9">
    <name type="scientific">Actinomadura alba</name>
    <dbReference type="NCBI Taxonomy" id="406431"/>
    <lineage>
        <taxon>Bacteria</taxon>
        <taxon>Bacillati</taxon>
        <taxon>Actinomycetota</taxon>
        <taxon>Actinomycetes</taxon>
        <taxon>Streptosporangiales</taxon>
        <taxon>Thermomonosporaceae</taxon>
        <taxon>Actinomadura</taxon>
    </lineage>
</organism>
<keyword evidence="4 7" id="KW-0812">Transmembrane</keyword>
<comment type="subcellular location">
    <subcellularLocation>
        <location evidence="1">Cell membrane</location>
        <topology evidence="1">Multi-pass membrane protein</topology>
    </subcellularLocation>
</comment>
<feature type="transmembrane region" description="Helical" evidence="7">
    <location>
        <begin position="158"/>
        <end position="176"/>
    </location>
</feature>
<dbReference type="Pfam" id="PF02322">
    <property type="entry name" value="Cyt_bd_oxida_II"/>
    <property type="match status" value="1"/>
</dbReference>
<dbReference type="PANTHER" id="PTHR43141:SF4">
    <property type="entry name" value="CYTOCHROME BD2 SUBUNIT II"/>
    <property type="match status" value="1"/>
</dbReference>
<keyword evidence="5 7" id="KW-1133">Transmembrane helix</keyword>
<feature type="transmembrane region" description="Helical" evidence="7">
    <location>
        <begin position="240"/>
        <end position="263"/>
    </location>
</feature>
<keyword evidence="6 7" id="KW-0472">Membrane</keyword>
<keyword evidence="9" id="KW-1185">Reference proteome</keyword>
<dbReference type="InterPro" id="IPR003317">
    <property type="entry name" value="Cyt-d_oxidase_su2"/>
</dbReference>
<proteinExistence type="inferred from homology"/>
<evidence type="ECO:0000256" key="4">
    <source>
        <dbReference type="ARBA" id="ARBA00022692"/>
    </source>
</evidence>
<dbReference type="Proteomes" id="UP000805614">
    <property type="component" value="Unassembled WGS sequence"/>
</dbReference>
<dbReference type="PANTHER" id="PTHR43141">
    <property type="entry name" value="CYTOCHROME BD2 SUBUNIT II"/>
    <property type="match status" value="1"/>
</dbReference>
<protein>
    <submittedName>
        <fullName evidence="8">Cytochrome d ubiquinol oxidase subunit II</fullName>
    </submittedName>
</protein>
<comment type="similarity">
    <text evidence="2">Belongs to the cytochrome ubiquinol oxidase subunit 2 family.</text>
</comment>
<gene>
    <name evidence="8" type="ORF">HKK74_37000</name>
</gene>
<accession>A0ABR7M1Q9</accession>
<feature type="transmembrane region" description="Helical" evidence="7">
    <location>
        <begin position="120"/>
        <end position="138"/>
    </location>
</feature>
<feature type="transmembrane region" description="Helical" evidence="7">
    <location>
        <begin position="182"/>
        <end position="200"/>
    </location>
</feature>
<comment type="caution">
    <text evidence="8">The sequence shown here is derived from an EMBL/GenBank/DDBJ whole genome shotgun (WGS) entry which is preliminary data.</text>
</comment>
<evidence type="ECO:0000256" key="5">
    <source>
        <dbReference type="ARBA" id="ARBA00022989"/>
    </source>
</evidence>
<feature type="transmembrane region" description="Helical" evidence="7">
    <location>
        <begin position="55"/>
        <end position="76"/>
    </location>
</feature>
<name>A0ABR7M1Q9_9ACTN</name>
<feature type="transmembrane region" description="Helical" evidence="7">
    <location>
        <begin position="207"/>
        <end position="228"/>
    </location>
</feature>
<evidence type="ECO:0000256" key="6">
    <source>
        <dbReference type="ARBA" id="ARBA00023136"/>
    </source>
</evidence>
<keyword evidence="3" id="KW-1003">Cell membrane</keyword>
<evidence type="ECO:0000313" key="8">
    <source>
        <dbReference type="EMBL" id="MBC6471049.1"/>
    </source>
</evidence>
<evidence type="ECO:0000256" key="1">
    <source>
        <dbReference type="ARBA" id="ARBA00004651"/>
    </source>
</evidence>
<sequence>MDRGDPAIVRAEAEQEVIEHAMGPVWEANHVWLIFVMVMTWTAFPPIFAAVMSEYWVPLSLAALGIVVRGSAFVFAKALPQTGWYAWAFGVSSLLTPYCMGAVAGAIAAGGTGWLSPSGVYAGLLCTGLCGYLAAVYLTADARRLAGREVTERFRRGALAAGVAVGLLALPGTAFFDVSSPLIALSAIAGLVSLALLVLRRYLAVRVSAALAAVSVLWGACGLSGLDFEGAAAHDAALGVVFWALGLGAIVLVPSLTWLYVLFQRAEEAR</sequence>
<evidence type="ECO:0000256" key="2">
    <source>
        <dbReference type="ARBA" id="ARBA00007543"/>
    </source>
</evidence>
<evidence type="ECO:0000256" key="7">
    <source>
        <dbReference type="SAM" id="Phobius"/>
    </source>
</evidence>
<evidence type="ECO:0000256" key="3">
    <source>
        <dbReference type="ARBA" id="ARBA00022475"/>
    </source>
</evidence>
<reference evidence="8 9" key="1">
    <citation type="submission" date="2020-06" db="EMBL/GenBank/DDBJ databases">
        <title>Actinomadura xiongansis sp. nov., isolated from soil of Baiyangdian.</title>
        <authorList>
            <person name="Zhang X."/>
        </authorList>
    </citation>
    <scope>NUCLEOTIDE SEQUENCE [LARGE SCALE GENOMIC DNA]</scope>
    <source>
        <strain evidence="8 9">HBUM206468</strain>
    </source>
</reference>
<feature type="transmembrane region" description="Helical" evidence="7">
    <location>
        <begin position="83"/>
        <end position="108"/>
    </location>
</feature>
<feature type="transmembrane region" description="Helical" evidence="7">
    <location>
        <begin position="31"/>
        <end position="49"/>
    </location>
</feature>